<dbReference type="Proteomes" id="UP000481872">
    <property type="component" value="Unassembled WGS sequence"/>
</dbReference>
<organism evidence="3 4">
    <name type="scientific">Clostridium senegalense</name>
    <dbReference type="NCBI Taxonomy" id="1465809"/>
    <lineage>
        <taxon>Bacteria</taxon>
        <taxon>Bacillati</taxon>
        <taxon>Bacillota</taxon>
        <taxon>Clostridia</taxon>
        <taxon>Eubacteriales</taxon>
        <taxon>Clostridiaceae</taxon>
        <taxon>Clostridium</taxon>
    </lineage>
</organism>
<keyword evidence="1" id="KW-0812">Transmembrane</keyword>
<proteinExistence type="predicted"/>
<sequence>MKKKNIFILTLIILSFIISFMFYNKLPNNIPIHWGINGEIDRYGPKYYIFLEPIILVFSYLLFKFLPKIDPRKHNYKKYEKSYENSIFAFVLFFFSMFILTLLASLGYNVPISKFVPFFVGVLFIILGNYLPKSRSNFYFGIKTPWTLSDDTVWRKTHRLGGKLFTITGVITLISTLLFNGTTLFSILITCLLISSLLPSIMSYIYFKNIENKK</sequence>
<keyword evidence="1" id="KW-0472">Membrane</keyword>
<dbReference type="InterPro" id="IPR026272">
    <property type="entry name" value="SdpI"/>
</dbReference>
<dbReference type="PIRSF" id="PIRSF038959">
    <property type="entry name" value="SdpI"/>
    <property type="match status" value="1"/>
</dbReference>
<dbReference type="Pfam" id="PF13630">
    <property type="entry name" value="SdpI"/>
    <property type="match status" value="1"/>
</dbReference>
<reference evidence="3 4" key="1">
    <citation type="submission" date="2020-02" db="EMBL/GenBank/DDBJ databases">
        <title>Genome assembly of a novel Clostridium senegalense strain.</title>
        <authorList>
            <person name="Gupta T.B."/>
            <person name="Jauregui R."/>
            <person name="Maclean P."/>
            <person name="Nawarathana A."/>
            <person name="Brightwell G."/>
        </authorList>
    </citation>
    <scope>NUCLEOTIDE SEQUENCE [LARGE SCALE GENOMIC DNA]</scope>
    <source>
        <strain evidence="3 4">AGRFS4</strain>
    </source>
</reference>
<dbReference type="PANTHER" id="PTHR37810">
    <property type="entry name" value="IMMUNITY PROTEIN SDPI"/>
    <property type="match status" value="1"/>
</dbReference>
<protein>
    <submittedName>
        <fullName evidence="3">SdpI family protein</fullName>
    </submittedName>
</protein>
<keyword evidence="4" id="KW-1185">Reference proteome</keyword>
<feature type="transmembrane region" description="Helical" evidence="1">
    <location>
        <begin position="7"/>
        <end position="26"/>
    </location>
</feature>
<feature type="transmembrane region" description="Helical" evidence="1">
    <location>
        <begin position="185"/>
        <end position="207"/>
    </location>
</feature>
<feature type="transmembrane region" description="Helical" evidence="1">
    <location>
        <begin position="112"/>
        <end position="131"/>
    </location>
</feature>
<dbReference type="AlphaFoldDB" id="A0A6M0GZD4"/>
<feature type="transmembrane region" description="Helical" evidence="1">
    <location>
        <begin position="46"/>
        <end position="66"/>
    </location>
</feature>
<dbReference type="RefSeq" id="WP_199868875.1">
    <property type="nucleotide sequence ID" value="NZ_JAAGPU010000001.1"/>
</dbReference>
<evidence type="ECO:0000313" key="3">
    <source>
        <dbReference type="EMBL" id="NEU03557.1"/>
    </source>
</evidence>
<dbReference type="InterPro" id="IPR025962">
    <property type="entry name" value="SdpI/YhfL"/>
</dbReference>
<feature type="domain" description="DUF1648" evidence="2">
    <location>
        <begin position="11"/>
        <end position="56"/>
    </location>
</feature>
<name>A0A6M0GZD4_9CLOT</name>
<accession>A0A6M0GZD4</accession>
<dbReference type="GO" id="GO:0009636">
    <property type="term" value="P:response to toxic substance"/>
    <property type="evidence" value="ECO:0007669"/>
    <property type="project" value="TreeGrafter"/>
</dbReference>
<dbReference type="PANTHER" id="PTHR37810:SF5">
    <property type="entry name" value="IMMUNITY PROTEIN SDPI"/>
    <property type="match status" value="1"/>
</dbReference>
<keyword evidence="1" id="KW-1133">Transmembrane helix</keyword>
<dbReference type="InterPro" id="IPR012867">
    <property type="entry name" value="DUF1648"/>
</dbReference>
<evidence type="ECO:0000313" key="4">
    <source>
        <dbReference type="Proteomes" id="UP000481872"/>
    </source>
</evidence>
<comment type="caution">
    <text evidence="3">The sequence shown here is derived from an EMBL/GenBank/DDBJ whole genome shotgun (WGS) entry which is preliminary data.</text>
</comment>
<dbReference type="Pfam" id="PF07853">
    <property type="entry name" value="DUF1648"/>
    <property type="match status" value="1"/>
</dbReference>
<feature type="transmembrane region" description="Helical" evidence="1">
    <location>
        <begin position="87"/>
        <end position="106"/>
    </location>
</feature>
<evidence type="ECO:0000259" key="2">
    <source>
        <dbReference type="Pfam" id="PF07853"/>
    </source>
</evidence>
<feature type="transmembrane region" description="Helical" evidence="1">
    <location>
        <begin position="160"/>
        <end position="179"/>
    </location>
</feature>
<evidence type="ECO:0000256" key="1">
    <source>
        <dbReference type="SAM" id="Phobius"/>
    </source>
</evidence>
<dbReference type="EMBL" id="JAAGPU010000001">
    <property type="protein sequence ID" value="NEU03557.1"/>
    <property type="molecule type" value="Genomic_DNA"/>
</dbReference>
<gene>
    <name evidence="3" type="ORF">G3M99_01545</name>
</gene>